<dbReference type="FunFam" id="3.40.50.300:FF:000216">
    <property type="entry name" value="Type VII secretion ATPase EccA"/>
    <property type="match status" value="2"/>
</dbReference>
<evidence type="ECO:0000313" key="7">
    <source>
        <dbReference type="Proteomes" id="UP000050920"/>
    </source>
</evidence>
<dbReference type="InterPro" id="IPR011050">
    <property type="entry name" value="Pectin_lyase_fold/virulence"/>
</dbReference>
<comment type="caution">
    <text evidence="6">The sequence shown here is derived from an EMBL/GenBank/DDBJ whole genome shotgun (WGS) entry which is preliminary data.</text>
</comment>
<dbReference type="SUPFAM" id="SSF52540">
    <property type="entry name" value="P-loop containing nucleoside triphosphate hydrolases"/>
    <property type="match status" value="2"/>
</dbReference>
<accession>A0A0R2NV25</accession>
<dbReference type="InterPro" id="IPR003593">
    <property type="entry name" value="AAA+_ATPase"/>
</dbReference>
<dbReference type="InterPro" id="IPR050773">
    <property type="entry name" value="CbxX/CfxQ_RuBisCO_ESX"/>
</dbReference>
<protein>
    <submittedName>
        <fullName evidence="6">Stage V sporulation protein K</fullName>
    </submittedName>
</protein>
<dbReference type="PANTHER" id="PTHR43392">
    <property type="entry name" value="AAA-TYPE ATPASE FAMILY PROTEIN / ANKYRIN REPEAT FAMILY PROTEIN"/>
    <property type="match status" value="1"/>
</dbReference>
<dbReference type="SMART" id="SM00382">
    <property type="entry name" value="AAA"/>
    <property type="match status" value="2"/>
</dbReference>
<dbReference type="InterPro" id="IPR027417">
    <property type="entry name" value="P-loop_NTPase"/>
</dbReference>
<evidence type="ECO:0000256" key="3">
    <source>
        <dbReference type="ARBA" id="ARBA00022840"/>
    </source>
</evidence>
<dbReference type="Gene3D" id="3.40.50.300">
    <property type="entry name" value="P-loop containing nucleotide triphosphate hydrolases"/>
    <property type="match status" value="2"/>
</dbReference>
<feature type="domain" description="AAA+ ATPase" evidence="5">
    <location>
        <begin position="368"/>
        <end position="507"/>
    </location>
</feature>
<dbReference type="SUPFAM" id="SSF51126">
    <property type="entry name" value="Pectin lyase-like"/>
    <property type="match status" value="1"/>
</dbReference>
<feature type="region of interest" description="Disordered" evidence="4">
    <location>
        <begin position="263"/>
        <end position="285"/>
    </location>
</feature>
<dbReference type="RefSeq" id="WP_024624143.1">
    <property type="nucleotide sequence ID" value="NZ_AYGX02000043.1"/>
</dbReference>
<dbReference type="InterPro" id="IPR000641">
    <property type="entry name" value="CbxX/CfxQ"/>
</dbReference>
<organism evidence="6 7">
    <name type="scientific">Lactiplantibacillus fabifermentans DSM 21115</name>
    <dbReference type="NCBI Taxonomy" id="1413187"/>
    <lineage>
        <taxon>Bacteria</taxon>
        <taxon>Bacillati</taxon>
        <taxon>Bacillota</taxon>
        <taxon>Bacilli</taxon>
        <taxon>Lactobacillales</taxon>
        <taxon>Lactobacillaceae</taxon>
        <taxon>Lactiplantibacillus</taxon>
    </lineage>
</organism>
<gene>
    <name evidence="6" type="ORF">DY78_GL002422</name>
</gene>
<keyword evidence="7" id="KW-1185">Reference proteome</keyword>
<reference evidence="6 7" key="1">
    <citation type="journal article" date="2015" name="Genome Announc.">
        <title>Expanding the biotechnology potential of lactobacilli through comparative genomics of 213 strains and associated genera.</title>
        <authorList>
            <person name="Sun Z."/>
            <person name="Harris H.M."/>
            <person name="McCann A."/>
            <person name="Guo C."/>
            <person name="Argimon S."/>
            <person name="Zhang W."/>
            <person name="Yang X."/>
            <person name="Jeffery I.B."/>
            <person name="Cooney J.C."/>
            <person name="Kagawa T.F."/>
            <person name="Liu W."/>
            <person name="Song Y."/>
            <person name="Salvetti E."/>
            <person name="Wrobel A."/>
            <person name="Rasinkangas P."/>
            <person name="Parkhill J."/>
            <person name="Rea M.C."/>
            <person name="O'Sullivan O."/>
            <person name="Ritari J."/>
            <person name="Douillard F.P."/>
            <person name="Paul Ross R."/>
            <person name="Yang R."/>
            <person name="Briner A.E."/>
            <person name="Felis G.E."/>
            <person name="de Vos W.M."/>
            <person name="Barrangou R."/>
            <person name="Klaenhammer T.R."/>
            <person name="Caufield P.W."/>
            <person name="Cui Y."/>
            <person name="Zhang H."/>
            <person name="O'Toole P.W."/>
        </authorList>
    </citation>
    <scope>NUCLEOTIDE SEQUENCE [LARGE SCALE GENOMIC DNA]</scope>
    <source>
        <strain evidence="6 7">DSM 21115</strain>
    </source>
</reference>
<dbReference type="EMBL" id="AYGX02000043">
    <property type="protein sequence ID" value="KRO28427.1"/>
    <property type="molecule type" value="Genomic_DNA"/>
</dbReference>
<name>A0A0R2NV25_9LACO</name>
<evidence type="ECO:0000259" key="5">
    <source>
        <dbReference type="SMART" id="SM00382"/>
    </source>
</evidence>
<dbReference type="CDD" id="cd00009">
    <property type="entry name" value="AAA"/>
    <property type="match status" value="2"/>
</dbReference>
<feature type="domain" description="AAA+ ATPase" evidence="5">
    <location>
        <begin position="641"/>
        <end position="779"/>
    </location>
</feature>
<evidence type="ECO:0000256" key="4">
    <source>
        <dbReference type="SAM" id="MobiDB-lite"/>
    </source>
</evidence>
<dbReference type="PRINTS" id="PR00819">
    <property type="entry name" value="CBXCFQXSUPER"/>
</dbReference>
<keyword evidence="2" id="KW-0547">Nucleotide-binding</keyword>
<dbReference type="AlphaFoldDB" id="A0A0R2NV25"/>
<dbReference type="GO" id="GO:0005524">
    <property type="term" value="F:ATP binding"/>
    <property type="evidence" value="ECO:0007669"/>
    <property type="project" value="UniProtKB-KW"/>
</dbReference>
<dbReference type="PANTHER" id="PTHR43392:SF2">
    <property type="entry name" value="AAA-TYPE ATPASE FAMILY PROTEIN _ ANKYRIN REPEAT FAMILY PROTEIN"/>
    <property type="match status" value="1"/>
</dbReference>
<dbReference type="Pfam" id="PF00004">
    <property type="entry name" value="AAA"/>
    <property type="match status" value="2"/>
</dbReference>
<dbReference type="GO" id="GO:0016887">
    <property type="term" value="F:ATP hydrolysis activity"/>
    <property type="evidence" value="ECO:0007669"/>
    <property type="project" value="InterPro"/>
</dbReference>
<comment type="similarity">
    <text evidence="1">Belongs to the CbxX/CfxQ family.</text>
</comment>
<sequence>MTKTYHVGPGQLSLADAIAKAMAAQADSDEMPFLKLAPGYYSLTDMDYVFVENLTMQGTGSELTDVTLDMAIKVAAGGHLNLENLAITNLHATSAIVGGYQSVVNLKDVWVANEQSDQPSVWLQGTIGTITDSFIMHDYHHGTGLSATAGTQMSLNQSSIQNLMVTGQTSLDYDTVVLNQATIVDDDSSLCGENCVFTDVNADLPTLFVGHEGLFTADYVMFKNTKSIVRVDGGQVIVVGTNLDDDHRVDVVKAADEDVTLPNAQTKGAPITPVQQPVTPPVTPASDDRVDADWLATLQAQLADSAAPTAPKPVVTTAPNQPVTDKAALAELDGMIGLTGLKASVKKFINLTKFNQQRVQSGLNAVSSTYHSLYLGNPGTGKTTVARLVGQIMYQQGILSAPTFVEVSRQDLVAQYVGGTATKTETVLKKALGGVLFIDEAYSLYEAGDSTNWGQEALDTILKFMEDHRQDLMIIFAGYPKQMQNMLNMNPGLVSRIPNVFNFEDYAPAEIAQIGVQQLKTNQFNFDADYYTENVAKLYTHAADHSNGRWIRNFNDQLLQVVADDFANAPADFDMTQITNQQIDQLIGQDAPTQAQDLTQLLTALDQLVGLTTVKQFVHDLVARCQLQQRLAGQLPDMRGQSYHMVFTGNPGTGKTTVARLISQIFYNLGLLSKATVVEATRADLVGNFVGQTEEKTQTVLQQAHGGVLFIDEAYQLTSTGTTDYGQQVLETLLPALENDRDNLIVIFAGYGAPMNDFLAANPGLRSRIPYVIDFADYTPADVADIVAQRLASDWQFDAAYLRGQVMSAYASLPAEAQANGRWARNYAEQLVNRHENWLAAHPEAENVRMITNATILASFENK</sequence>
<proteinExistence type="inferred from homology"/>
<evidence type="ECO:0000256" key="1">
    <source>
        <dbReference type="ARBA" id="ARBA00010378"/>
    </source>
</evidence>
<evidence type="ECO:0000256" key="2">
    <source>
        <dbReference type="ARBA" id="ARBA00022741"/>
    </source>
</evidence>
<dbReference type="InterPro" id="IPR003959">
    <property type="entry name" value="ATPase_AAA_core"/>
</dbReference>
<evidence type="ECO:0000313" key="6">
    <source>
        <dbReference type="EMBL" id="KRO28427.1"/>
    </source>
</evidence>
<dbReference type="Proteomes" id="UP000050920">
    <property type="component" value="Unassembled WGS sequence"/>
</dbReference>
<keyword evidence="3" id="KW-0067">ATP-binding</keyword>